<organism evidence="1 2">
    <name type="scientific">Novosphingobium clariflavum</name>
    <dbReference type="NCBI Taxonomy" id="2029884"/>
    <lineage>
        <taxon>Bacteria</taxon>
        <taxon>Pseudomonadati</taxon>
        <taxon>Pseudomonadota</taxon>
        <taxon>Alphaproteobacteria</taxon>
        <taxon>Sphingomonadales</taxon>
        <taxon>Sphingomonadaceae</taxon>
        <taxon>Novosphingobium</taxon>
    </lineage>
</organism>
<gene>
    <name evidence="1" type="ORF">ACFFF8_20090</name>
</gene>
<dbReference type="EMBL" id="JBHLTM010000077">
    <property type="protein sequence ID" value="MFC0686889.1"/>
    <property type="molecule type" value="Genomic_DNA"/>
</dbReference>
<name>A0ABV6SDI6_9SPHN</name>
<comment type="caution">
    <text evidence="1">The sequence shown here is derived from an EMBL/GenBank/DDBJ whole genome shotgun (WGS) entry which is preliminary data.</text>
</comment>
<reference evidence="1 2" key="1">
    <citation type="submission" date="2024-09" db="EMBL/GenBank/DDBJ databases">
        <authorList>
            <person name="Sun Q."/>
            <person name="Mori K."/>
        </authorList>
    </citation>
    <scope>NUCLEOTIDE SEQUENCE [LARGE SCALE GENOMIC DNA]</scope>
    <source>
        <strain evidence="1 2">CICC 11035S</strain>
    </source>
</reference>
<dbReference type="Proteomes" id="UP001589858">
    <property type="component" value="Unassembled WGS sequence"/>
</dbReference>
<keyword evidence="2" id="KW-1185">Reference proteome</keyword>
<sequence>MDKFERQLSPHCGPFGVMAVHAFQELMGGNMGWPWSKKKAAATTPETVTSNNFERYAGKPMLRLLELYVLWSLDNLSEDDVSRLEAMTPKLTSTFGGDGTWHNAIATTMELPENMPELIREMWTKNQQIADKNNVELLAQQFAEMFVDNNLI</sequence>
<evidence type="ECO:0000313" key="2">
    <source>
        <dbReference type="Proteomes" id="UP001589858"/>
    </source>
</evidence>
<proteinExistence type="predicted"/>
<accession>A0ABV6SDI6</accession>
<protein>
    <submittedName>
        <fullName evidence="1">Uncharacterized protein</fullName>
    </submittedName>
</protein>
<dbReference type="RefSeq" id="WP_267223699.1">
    <property type="nucleotide sequence ID" value="NZ_JAPCWC010000026.1"/>
</dbReference>
<evidence type="ECO:0000313" key="1">
    <source>
        <dbReference type="EMBL" id="MFC0686889.1"/>
    </source>
</evidence>